<organism evidence="6 7">
    <name type="scientific">Rhodofomes roseus</name>
    <dbReference type="NCBI Taxonomy" id="34475"/>
    <lineage>
        <taxon>Eukaryota</taxon>
        <taxon>Fungi</taxon>
        <taxon>Dikarya</taxon>
        <taxon>Basidiomycota</taxon>
        <taxon>Agaricomycotina</taxon>
        <taxon>Agaricomycetes</taxon>
        <taxon>Polyporales</taxon>
        <taxon>Rhodofomes</taxon>
    </lineage>
</organism>
<keyword evidence="2" id="KW-0479">Metal-binding</keyword>
<gene>
    <name evidence="6" type="ORF">C8Q71DRAFT_884799</name>
</gene>
<evidence type="ECO:0000313" key="7">
    <source>
        <dbReference type="Proteomes" id="UP000814176"/>
    </source>
</evidence>
<evidence type="ECO:0000256" key="3">
    <source>
        <dbReference type="ARBA" id="ARBA00022801"/>
    </source>
</evidence>
<dbReference type="PANTHER" id="PTHR11271">
    <property type="entry name" value="GUANINE DEAMINASE"/>
    <property type="match status" value="1"/>
</dbReference>
<comment type="cofactor">
    <cofactor evidence="1">
        <name>Zn(2+)</name>
        <dbReference type="ChEBI" id="CHEBI:29105"/>
    </cofactor>
</comment>
<dbReference type="GO" id="GO:0016787">
    <property type="term" value="F:hydrolase activity"/>
    <property type="evidence" value="ECO:0007669"/>
    <property type="project" value="UniProtKB-KW"/>
</dbReference>
<sequence length="475" mass="51673">MIIRGDLVHCLGLGELEILRDHVLVVSLSGFIGYLGAAHSPESNEILNASEPPIVLERGTFLVPTFCDLHLHAPQFLYQGTGLHLPLMQWLNEYAFKAEESLDADPALAERVYTRLTERLIENGTGAVLLFGTIKVDTNLILAKVMQRAGIRAFVGKLSMDISSRPTYVEPSASTAISSAISFVGSCHSMVAQLPAHERLVEPVLTPRFVPTCSDDLLRGLGELASAENLRVQSHMAEAHDELDFVRRERGKSDMEIFAESRLLTPRTVQAHCTFLDPPSLTDVAKSGAAIAHCPLSNAYFSAKPFRLREALNLGVKVGLGTDIAGGYDIDMMGCMRQAVAVSRMREGDRIMAVAEGRRGQDNGSLAVDWKEALYLATRGGATALDLPAGAGTFAVGAPFDAQCIQLFDSSTGSSVGPLDFFDGTDRMWLTLDMVEKWWCIGDMRNRLAVWVQGKQLWGKELGSRNGIQPIASSV</sequence>
<keyword evidence="4" id="KW-0862">Zinc</keyword>
<keyword evidence="3 6" id="KW-0378">Hydrolase</keyword>
<protein>
    <submittedName>
        <fullName evidence="6">Metallo-dependent hydrolase</fullName>
    </submittedName>
</protein>
<dbReference type="EMBL" id="JADCUA010000003">
    <property type="protein sequence ID" value="KAH9841591.1"/>
    <property type="molecule type" value="Genomic_DNA"/>
</dbReference>
<dbReference type="PANTHER" id="PTHR11271:SF6">
    <property type="entry name" value="GUANINE DEAMINASE"/>
    <property type="match status" value="1"/>
</dbReference>
<dbReference type="InterPro" id="IPR051607">
    <property type="entry name" value="Metallo-dep_hydrolases"/>
</dbReference>
<dbReference type="InterPro" id="IPR006680">
    <property type="entry name" value="Amidohydro-rel"/>
</dbReference>
<dbReference type="SUPFAM" id="SSF51556">
    <property type="entry name" value="Metallo-dependent hydrolases"/>
    <property type="match status" value="1"/>
</dbReference>
<proteinExistence type="predicted"/>
<dbReference type="InterPro" id="IPR011059">
    <property type="entry name" value="Metal-dep_hydrolase_composite"/>
</dbReference>
<keyword evidence="7" id="KW-1185">Reference proteome</keyword>
<reference evidence="6 7" key="1">
    <citation type="journal article" date="2021" name="Environ. Microbiol.">
        <title>Gene family expansions and transcriptome signatures uncover fungal adaptations to wood decay.</title>
        <authorList>
            <person name="Hage H."/>
            <person name="Miyauchi S."/>
            <person name="Viragh M."/>
            <person name="Drula E."/>
            <person name="Min B."/>
            <person name="Chaduli D."/>
            <person name="Navarro D."/>
            <person name="Favel A."/>
            <person name="Norest M."/>
            <person name="Lesage-Meessen L."/>
            <person name="Balint B."/>
            <person name="Merenyi Z."/>
            <person name="de Eugenio L."/>
            <person name="Morin E."/>
            <person name="Martinez A.T."/>
            <person name="Baldrian P."/>
            <person name="Stursova M."/>
            <person name="Martinez M.J."/>
            <person name="Novotny C."/>
            <person name="Magnuson J.K."/>
            <person name="Spatafora J.W."/>
            <person name="Maurice S."/>
            <person name="Pangilinan J."/>
            <person name="Andreopoulos W."/>
            <person name="LaButti K."/>
            <person name="Hundley H."/>
            <person name="Na H."/>
            <person name="Kuo A."/>
            <person name="Barry K."/>
            <person name="Lipzen A."/>
            <person name="Henrissat B."/>
            <person name="Riley R."/>
            <person name="Ahrendt S."/>
            <person name="Nagy L.G."/>
            <person name="Grigoriev I.V."/>
            <person name="Martin F."/>
            <person name="Rosso M.N."/>
        </authorList>
    </citation>
    <scope>NUCLEOTIDE SEQUENCE [LARGE SCALE GENOMIC DNA]</scope>
    <source>
        <strain evidence="6 7">CIRM-BRFM 1785</strain>
    </source>
</reference>
<evidence type="ECO:0000256" key="2">
    <source>
        <dbReference type="ARBA" id="ARBA00022723"/>
    </source>
</evidence>
<evidence type="ECO:0000259" key="5">
    <source>
        <dbReference type="Pfam" id="PF01979"/>
    </source>
</evidence>
<evidence type="ECO:0000313" key="6">
    <source>
        <dbReference type="EMBL" id="KAH9841591.1"/>
    </source>
</evidence>
<dbReference type="Gene3D" id="3.20.20.140">
    <property type="entry name" value="Metal-dependent hydrolases"/>
    <property type="match status" value="1"/>
</dbReference>
<dbReference type="GeneID" id="72009273"/>
<dbReference type="Pfam" id="PF01979">
    <property type="entry name" value="Amidohydro_1"/>
    <property type="match status" value="1"/>
</dbReference>
<dbReference type="Gene3D" id="2.30.40.10">
    <property type="entry name" value="Urease, subunit C, domain 1"/>
    <property type="match status" value="1"/>
</dbReference>
<comment type="caution">
    <text evidence="6">The sequence shown here is derived from an EMBL/GenBank/DDBJ whole genome shotgun (WGS) entry which is preliminary data.</text>
</comment>
<feature type="domain" description="Amidohydrolase-related" evidence="5">
    <location>
        <begin position="61"/>
        <end position="432"/>
    </location>
</feature>
<evidence type="ECO:0000256" key="1">
    <source>
        <dbReference type="ARBA" id="ARBA00001947"/>
    </source>
</evidence>
<name>A0ABQ8KT33_9APHY</name>
<evidence type="ECO:0000256" key="4">
    <source>
        <dbReference type="ARBA" id="ARBA00022833"/>
    </source>
</evidence>
<dbReference type="InterPro" id="IPR032466">
    <property type="entry name" value="Metal_Hydrolase"/>
</dbReference>
<accession>A0ABQ8KT33</accession>
<dbReference type="Proteomes" id="UP000814176">
    <property type="component" value="Unassembled WGS sequence"/>
</dbReference>
<dbReference type="RefSeq" id="XP_047782890.1">
    <property type="nucleotide sequence ID" value="XM_047928541.1"/>
</dbReference>